<sequence>MNTDNSEKHTLKRTSKYNNLLELANKFKMNFYDNTQTNQLYNNTDNAKDTKPATLSSNDHVINPGGQMLGYNSFNKSFPNFAALQNDLFQHNNLNPDSKAKFGNMFYSSDMLLKNEQANNSTDSLKANKPFLFPNNPQNSELDILKQSNSSTKLFQQFQKPQLFPNNNVNLFKTDSNTNLLGSFQQSNSFFAIPKNFSNTNLTQQMSKDNLFFKQPSFIQPKFESNIFKSVMDSSKQSQIYTQPDFLSSQSKEKDNSRSDNVQKIKKPKKTYKPKKKTCCVCSKILSSKFALENHMRTHTNEKPFHCYYKNCSKCFSTAFNRDRHVKIHEKTIRDLLGITAEEYKQIKSKFQNIP</sequence>
<dbReference type="InterPro" id="IPR013087">
    <property type="entry name" value="Znf_C2H2_type"/>
</dbReference>
<dbReference type="SUPFAM" id="SSF57667">
    <property type="entry name" value="beta-beta-alpha zinc fingers"/>
    <property type="match status" value="1"/>
</dbReference>
<dbReference type="PROSITE" id="PS50157">
    <property type="entry name" value="ZINC_FINGER_C2H2_2"/>
    <property type="match status" value="2"/>
</dbReference>
<dbReference type="AlphaFoldDB" id="A0A1E5RWT7"/>
<dbReference type="PANTHER" id="PTHR14003:SF19">
    <property type="entry name" value="YY2 TRANSCRIPTION FACTOR"/>
    <property type="match status" value="1"/>
</dbReference>
<keyword evidence="1" id="KW-0479">Metal-binding</keyword>
<dbReference type="GO" id="GO:0000981">
    <property type="term" value="F:DNA-binding transcription factor activity, RNA polymerase II-specific"/>
    <property type="evidence" value="ECO:0007669"/>
    <property type="project" value="TreeGrafter"/>
</dbReference>
<evidence type="ECO:0000256" key="3">
    <source>
        <dbReference type="ARBA" id="ARBA00022771"/>
    </source>
</evidence>
<keyword evidence="2" id="KW-0677">Repeat</keyword>
<dbReference type="GO" id="GO:0000978">
    <property type="term" value="F:RNA polymerase II cis-regulatory region sequence-specific DNA binding"/>
    <property type="evidence" value="ECO:0007669"/>
    <property type="project" value="TreeGrafter"/>
</dbReference>
<proteinExistence type="predicted"/>
<evidence type="ECO:0000313" key="9">
    <source>
        <dbReference type="Proteomes" id="UP000095605"/>
    </source>
</evidence>
<dbReference type="SMART" id="SM00355">
    <property type="entry name" value="ZnF_C2H2"/>
    <property type="match status" value="2"/>
</dbReference>
<feature type="domain" description="C2H2-type" evidence="7">
    <location>
        <begin position="277"/>
        <end position="304"/>
    </location>
</feature>
<evidence type="ECO:0000313" key="8">
    <source>
        <dbReference type="EMBL" id="OEJ91411.1"/>
    </source>
</evidence>
<comment type="caution">
    <text evidence="8">The sequence shown here is derived from an EMBL/GenBank/DDBJ whole genome shotgun (WGS) entry which is preliminary data.</text>
</comment>
<feature type="compositionally biased region" description="Basic and acidic residues" evidence="6">
    <location>
        <begin position="251"/>
        <end position="263"/>
    </location>
</feature>
<evidence type="ECO:0000256" key="2">
    <source>
        <dbReference type="ARBA" id="ARBA00022737"/>
    </source>
</evidence>
<dbReference type="PANTHER" id="PTHR14003">
    <property type="entry name" value="TRANSCRIPTIONAL REPRESSOR PROTEIN YY"/>
    <property type="match status" value="1"/>
</dbReference>
<keyword evidence="3 5" id="KW-0863">Zinc-finger</keyword>
<dbReference type="GO" id="GO:0000785">
    <property type="term" value="C:chromatin"/>
    <property type="evidence" value="ECO:0007669"/>
    <property type="project" value="TreeGrafter"/>
</dbReference>
<keyword evidence="4" id="KW-0862">Zinc</keyword>
<dbReference type="Proteomes" id="UP000095605">
    <property type="component" value="Unassembled WGS sequence"/>
</dbReference>
<dbReference type="EMBL" id="LPNL01000002">
    <property type="protein sequence ID" value="OEJ91411.1"/>
    <property type="molecule type" value="Genomic_DNA"/>
</dbReference>
<dbReference type="GO" id="GO:0008270">
    <property type="term" value="F:zinc ion binding"/>
    <property type="evidence" value="ECO:0007669"/>
    <property type="project" value="UniProtKB-KW"/>
</dbReference>
<evidence type="ECO:0000256" key="5">
    <source>
        <dbReference type="PROSITE-ProRule" id="PRU00042"/>
    </source>
</evidence>
<evidence type="ECO:0000256" key="4">
    <source>
        <dbReference type="ARBA" id="ARBA00022833"/>
    </source>
</evidence>
<gene>
    <name evidence="8" type="ORF">AWRI3578_g559</name>
</gene>
<dbReference type="OrthoDB" id="3437960at2759"/>
<dbReference type="Gene3D" id="3.30.160.60">
    <property type="entry name" value="Classic Zinc Finger"/>
    <property type="match status" value="2"/>
</dbReference>
<dbReference type="InterPro" id="IPR036236">
    <property type="entry name" value="Znf_C2H2_sf"/>
</dbReference>
<evidence type="ECO:0000259" key="7">
    <source>
        <dbReference type="PROSITE" id="PS50157"/>
    </source>
</evidence>
<name>A0A1E5RWT7_9ASCO</name>
<dbReference type="GO" id="GO:0005667">
    <property type="term" value="C:transcription regulator complex"/>
    <property type="evidence" value="ECO:0007669"/>
    <property type="project" value="TreeGrafter"/>
</dbReference>
<feature type="domain" description="C2H2-type" evidence="7">
    <location>
        <begin position="305"/>
        <end position="329"/>
    </location>
</feature>
<evidence type="ECO:0000256" key="6">
    <source>
        <dbReference type="SAM" id="MobiDB-lite"/>
    </source>
</evidence>
<organism evidence="8 9">
    <name type="scientific">Hanseniaspora opuntiae</name>
    <dbReference type="NCBI Taxonomy" id="211096"/>
    <lineage>
        <taxon>Eukaryota</taxon>
        <taxon>Fungi</taxon>
        <taxon>Dikarya</taxon>
        <taxon>Ascomycota</taxon>
        <taxon>Saccharomycotina</taxon>
        <taxon>Saccharomycetes</taxon>
        <taxon>Saccharomycodales</taxon>
        <taxon>Saccharomycodaceae</taxon>
        <taxon>Hanseniaspora</taxon>
    </lineage>
</organism>
<accession>A0A1E5RWT7</accession>
<protein>
    <recommendedName>
        <fullName evidence="7">C2H2-type domain-containing protein</fullName>
    </recommendedName>
</protein>
<keyword evidence="9" id="KW-1185">Reference proteome</keyword>
<evidence type="ECO:0000256" key="1">
    <source>
        <dbReference type="ARBA" id="ARBA00022723"/>
    </source>
</evidence>
<dbReference type="PROSITE" id="PS00028">
    <property type="entry name" value="ZINC_FINGER_C2H2_1"/>
    <property type="match status" value="2"/>
</dbReference>
<reference evidence="9" key="1">
    <citation type="journal article" date="2016" name="Genome Announc.">
        <title>Genome sequences of three species of Hanseniaspora isolated from spontaneous wine fermentations.</title>
        <authorList>
            <person name="Sternes P.R."/>
            <person name="Lee D."/>
            <person name="Kutyna D.R."/>
            <person name="Borneman A.R."/>
        </authorList>
    </citation>
    <scope>NUCLEOTIDE SEQUENCE [LARGE SCALE GENOMIC DNA]</scope>
    <source>
        <strain evidence="9">AWRI3578</strain>
    </source>
</reference>
<feature type="region of interest" description="Disordered" evidence="6">
    <location>
        <begin position="245"/>
        <end position="270"/>
    </location>
</feature>